<dbReference type="eggNOG" id="COG0120">
    <property type="taxonomic scope" value="Bacteria"/>
</dbReference>
<protein>
    <recommendedName>
        <fullName evidence="4">Ribose-5-phosphate isomerase A</fullName>
        <ecNumber evidence="4">5.3.1.6</ecNumber>
    </recommendedName>
    <alternativeName>
        <fullName evidence="4">Phosphoriboisomerase A</fullName>
        <shortName evidence="4">PRI</shortName>
    </alternativeName>
</protein>
<dbReference type="Gene3D" id="3.40.50.1360">
    <property type="match status" value="1"/>
</dbReference>
<evidence type="ECO:0000256" key="4">
    <source>
        <dbReference type="HAMAP-Rule" id="MF_00170"/>
    </source>
</evidence>
<comment type="subunit">
    <text evidence="4">Homodimer.</text>
</comment>
<dbReference type="EC" id="5.3.1.6" evidence="4"/>
<evidence type="ECO:0000313" key="6">
    <source>
        <dbReference type="Proteomes" id="UP000009222"/>
    </source>
</evidence>
<evidence type="ECO:0000256" key="1">
    <source>
        <dbReference type="ARBA" id="ARBA00001713"/>
    </source>
</evidence>
<dbReference type="GO" id="GO:0005829">
    <property type="term" value="C:cytosol"/>
    <property type="evidence" value="ECO:0007669"/>
    <property type="project" value="TreeGrafter"/>
</dbReference>
<dbReference type="STRING" id="545695.TREAZ_3159"/>
<dbReference type="KEGG" id="taz:TREAZ_3159"/>
<feature type="binding site" evidence="4">
    <location>
        <begin position="102"/>
        <end position="105"/>
    </location>
    <ligand>
        <name>substrate</name>
    </ligand>
</feature>
<dbReference type="FunFam" id="3.30.70.260:FF:000018">
    <property type="entry name" value="Ribose-5-phosphate isomerase A"/>
    <property type="match status" value="1"/>
</dbReference>
<dbReference type="OrthoDB" id="5870696at2"/>
<gene>
    <name evidence="4 5" type="primary">rpiA</name>
    <name evidence="5" type="ordered locus">TREAZ_3159</name>
</gene>
<accession>F5Y9W0</accession>
<evidence type="ECO:0000256" key="2">
    <source>
        <dbReference type="ARBA" id="ARBA00008088"/>
    </source>
</evidence>
<evidence type="ECO:0000313" key="5">
    <source>
        <dbReference type="EMBL" id="AEF81711.1"/>
    </source>
</evidence>
<dbReference type="NCBIfam" id="TIGR00021">
    <property type="entry name" value="rpiA"/>
    <property type="match status" value="1"/>
</dbReference>
<reference evidence="6" key="1">
    <citation type="submission" date="2009-12" db="EMBL/GenBank/DDBJ databases">
        <title>Complete sequence of Treponema azotonutricium strain ZAS-9.</title>
        <authorList>
            <person name="Tetu S.G."/>
            <person name="Matson E."/>
            <person name="Ren Q."/>
            <person name="Seshadri R."/>
            <person name="Elbourne L."/>
            <person name="Hassan K.A."/>
            <person name="Durkin A."/>
            <person name="Radune D."/>
            <person name="Mohamoud Y."/>
            <person name="Shay R."/>
            <person name="Jin S."/>
            <person name="Zhang X."/>
            <person name="Lucey K."/>
            <person name="Ballor N.R."/>
            <person name="Ottesen E."/>
            <person name="Rosenthal R."/>
            <person name="Allen A."/>
            <person name="Leadbetter J.R."/>
            <person name="Paulsen I.T."/>
        </authorList>
    </citation>
    <scope>NUCLEOTIDE SEQUENCE [LARGE SCALE GENOMIC DNA]</scope>
    <source>
        <strain evidence="6">ATCC BAA-888 / DSM 13862 / ZAS-9</strain>
    </source>
</reference>
<dbReference type="Proteomes" id="UP000009222">
    <property type="component" value="Chromosome"/>
</dbReference>
<feature type="active site" description="Proton acceptor" evidence="4">
    <location>
        <position position="111"/>
    </location>
</feature>
<proteinExistence type="inferred from homology"/>
<dbReference type="InterPro" id="IPR004788">
    <property type="entry name" value="Ribose5P_isomerase_type_A"/>
</dbReference>
<keyword evidence="6" id="KW-1185">Reference proteome</keyword>
<dbReference type="InterPro" id="IPR037171">
    <property type="entry name" value="NagB/RpiA_transferase-like"/>
</dbReference>
<dbReference type="HAMAP" id="MF_00170">
    <property type="entry name" value="Rib_5P_isom_A"/>
    <property type="match status" value="1"/>
</dbReference>
<dbReference type="PANTHER" id="PTHR11934:SF0">
    <property type="entry name" value="RIBOSE-5-PHOSPHATE ISOMERASE"/>
    <property type="match status" value="1"/>
</dbReference>
<dbReference type="GO" id="GO:0004751">
    <property type="term" value="F:ribose-5-phosphate isomerase activity"/>
    <property type="evidence" value="ECO:0007669"/>
    <property type="project" value="UniProtKB-UniRule"/>
</dbReference>
<dbReference type="GO" id="GO:0006014">
    <property type="term" value="P:D-ribose metabolic process"/>
    <property type="evidence" value="ECO:0007669"/>
    <property type="project" value="TreeGrafter"/>
</dbReference>
<dbReference type="InParanoid" id="F5Y9W0"/>
<dbReference type="InterPro" id="IPR020672">
    <property type="entry name" value="Ribose5P_isomerase_typA_subgr"/>
</dbReference>
<feature type="binding site" evidence="4">
    <location>
        <begin position="29"/>
        <end position="32"/>
    </location>
    <ligand>
        <name>substrate</name>
    </ligand>
</feature>
<dbReference type="NCBIfam" id="NF001924">
    <property type="entry name" value="PRK00702.1"/>
    <property type="match status" value="1"/>
</dbReference>
<comment type="pathway">
    <text evidence="4">Carbohydrate degradation; pentose phosphate pathway; D-ribose 5-phosphate from D-ribulose 5-phosphate (non-oxidative stage): step 1/1.</text>
</comment>
<sequence length="238" mass="25679">MDQKEIKEMVGKAAVEALVRSGMKLGLGTGSTAIPAVRHIGSLMQQGKLKNILAVPTSFQTSIECEKWGIPLYTLNSKDIGGELDLTIDGADEVDPQNYCVKGGGGALLVEKIVAYASRAYCIVVDEGKLVNNLGLKFPVPIEVIAEARIPVTRSLEKLGAEATLREALRKAGPVITEHGHLLLDILFKDPVDPKKLEAELNRIPGVVENGFFTGPSGRELRPQVFVGRSDGKLEIRK</sequence>
<name>F5Y9W0_LEAAZ</name>
<dbReference type="CDD" id="cd01398">
    <property type="entry name" value="RPI_A"/>
    <property type="match status" value="1"/>
</dbReference>
<feature type="binding site" evidence="4">
    <location>
        <begin position="89"/>
        <end position="92"/>
    </location>
    <ligand>
        <name>substrate</name>
    </ligand>
</feature>
<dbReference type="GO" id="GO:0009052">
    <property type="term" value="P:pentose-phosphate shunt, non-oxidative branch"/>
    <property type="evidence" value="ECO:0007669"/>
    <property type="project" value="UniProtKB-UniRule"/>
</dbReference>
<dbReference type="UniPathway" id="UPA00115">
    <property type="reaction ID" value="UER00412"/>
</dbReference>
<comment type="similarity">
    <text evidence="2 4">Belongs to the ribose 5-phosphate isomerase family.</text>
</comment>
<dbReference type="SUPFAM" id="SSF75445">
    <property type="entry name" value="D-ribose-5-phosphate isomerase (RpiA), lid domain"/>
    <property type="match status" value="1"/>
</dbReference>
<dbReference type="RefSeq" id="WP_015712400.1">
    <property type="nucleotide sequence ID" value="NC_015577.1"/>
</dbReference>
<dbReference type="Pfam" id="PF06026">
    <property type="entry name" value="Rib_5-P_isom_A"/>
    <property type="match status" value="1"/>
</dbReference>
<comment type="catalytic activity">
    <reaction evidence="1 4">
        <text>aldehydo-D-ribose 5-phosphate = D-ribulose 5-phosphate</text>
        <dbReference type="Rhea" id="RHEA:14657"/>
        <dbReference type="ChEBI" id="CHEBI:58121"/>
        <dbReference type="ChEBI" id="CHEBI:58273"/>
        <dbReference type="EC" id="5.3.1.6"/>
    </reaction>
</comment>
<dbReference type="AlphaFoldDB" id="F5Y9W0"/>
<organism evidence="5 6">
    <name type="scientific">Leadbettera azotonutricia (strain ATCC BAA-888 / DSM 13862 / ZAS-9)</name>
    <name type="common">Treponema azotonutricium</name>
    <dbReference type="NCBI Taxonomy" id="545695"/>
    <lineage>
        <taxon>Bacteria</taxon>
        <taxon>Pseudomonadati</taxon>
        <taxon>Spirochaetota</taxon>
        <taxon>Spirochaetia</taxon>
        <taxon>Spirochaetales</taxon>
        <taxon>Breznakiellaceae</taxon>
        <taxon>Leadbettera</taxon>
    </lineage>
</organism>
<dbReference type="Gene3D" id="3.30.70.260">
    <property type="match status" value="1"/>
</dbReference>
<keyword evidence="3 4" id="KW-0413">Isomerase</keyword>
<dbReference type="SUPFAM" id="SSF100950">
    <property type="entry name" value="NagB/RpiA/CoA transferase-like"/>
    <property type="match status" value="1"/>
</dbReference>
<evidence type="ECO:0000256" key="3">
    <source>
        <dbReference type="ARBA" id="ARBA00023235"/>
    </source>
</evidence>
<dbReference type="EMBL" id="CP001841">
    <property type="protein sequence ID" value="AEF81711.1"/>
    <property type="molecule type" value="Genomic_DNA"/>
</dbReference>
<dbReference type="PANTHER" id="PTHR11934">
    <property type="entry name" value="RIBOSE-5-PHOSPHATE ISOMERASE"/>
    <property type="match status" value="1"/>
</dbReference>
<dbReference type="HOGENOM" id="CLU_056590_1_1_12"/>
<dbReference type="FunFam" id="3.40.50.1360:FF:000001">
    <property type="entry name" value="Ribose-5-phosphate isomerase A"/>
    <property type="match status" value="1"/>
</dbReference>
<comment type="function">
    <text evidence="4">Catalyzes the reversible conversion of ribose-5-phosphate to ribulose 5-phosphate.</text>
</comment>
<feature type="binding site" evidence="4">
    <location>
        <position position="129"/>
    </location>
    <ligand>
        <name>substrate</name>
    </ligand>
</feature>
<reference evidence="5 6" key="2">
    <citation type="journal article" date="2011" name="ISME J.">
        <title>RNA-seq reveals cooperative metabolic interactions between two termite-gut spirochete species in co-culture.</title>
        <authorList>
            <person name="Rosenthal A.Z."/>
            <person name="Matson E.G."/>
            <person name="Eldar A."/>
            <person name="Leadbetter J.R."/>
        </authorList>
    </citation>
    <scope>NUCLEOTIDE SEQUENCE [LARGE SCALE GENOMIC DNA]</scope>
    <source>
        <strain evidence="6">ATCC BAA-888 / DSM 13862 / ZAS-9</strain>
    </source>
</reference>